<evidence type="ECO:0000256" key="1">
    <source>
        <dbReference type="ARBA" id="ARBA00001971"/>
    </source>
</evidence>
<sequence length="410" mass="45779">MSVISERFPSVADIPHYDCTPGYQTLQPATYQQAGKIKLLSGHEAWHVINYHDVKKVLTSNSCLRGPSNLPDAPSILPTLTPKDLLLNLDFPHHARMKRFVAKDYSASGLAWLAPHIIDVIETLMQRPLATSRFDLYQDVLDPLAVRINCLLLGIPLEEKDYFRVLSVTVQKANPQQVDDLIEKFTALYTYVREHVTGVRSHHDEGLIARFVAMRDSATPPLNDDEITAILLGSLLGGDQNTLTVMTKIFYALLCTGSLWQQVVAQPATIPQVVDELIRLTNLGTASAFPRICSEDIELSGQRIPAGDTIFPDVFLANRDPDVYPQPLTINPFRNGPRHLQFGYGMHHCMGQELAKLEICTAIKTISQLAPDLQLAHDVLPENFIWNEGIILRRPAQLPVCITRKQGSIK</sequence>
<dbReference type="Gene3D" id="1.10.630.10">
    <property type="entry name" value="Cytochrome P450"/>
    <property type="match status" value="1"/>
</dbReference>
<gene>
    <name evidence="4" type="ORF">GTGU_02484</name>
</gene>
<comment type="cofactor">
    <cofactor evidence="1">
        <name>heme</name>
        <dbReference type="ChEBI" id="CHEBI:30413"/>
    </cofactor>
</comment>
<dbReference type="GO" id="GO:0020037">
    <property type="term" value="F:heme binding"/>
    <property type="evidence" value="ECO:0007669"/>
    <property type="project" value="InterPro"/>
</dbReference>
<comment type="similarity">
    <text evidence="2 3">Belongs to the cytochrome P450 family.</text>
</comment>
<dbReference type="GO" id="GO:0004497">
    <property type="term" value="F:monooxygenase activity"/>
    <property type="evidence" value="ECO:0007669"/>
    <property type="project" value="UniProtKB-KW"/>
</dbReference>
<keyword evidence="3" id="KW-0479">Metal-binding</keyword>
<dbReference type="EC" id="1.14.-.-" evidence="4"/>
<evidence type="ECO:0000256" key="2">
    <source>
        <dbReference type="ARBA" id="ARBA00010617"/>
    </source>
</evidence>
<dbReference type="InterPro" id="IPR001128">
    <property type="entry name" value="Cyt_P450"/>
</dbReference>
<keyword evidence="3" id="KW-0349">Heme</keyword>
<dbReference type="PRINTS" id="PR00359">
    <property type="entry name" value="BP450"/>
</dbReference>
<dbReference type="SUPFAM" id="SSF48264">
    <property type="entry name" value="Cytochrome P450"/>
    <property type="match status" value="1"/>
</dbReference>
<dbReference type="Pfam" id="PF00067">
    <property type="entry name" value="p450"/>
    <property type="match status" value="1"/>
</dbReference>
<keyword evidence="5" id="KW-1185">Reference proteome</keyword>
<dbReference type="OrthoDB" id="9801155at2"/>
<comment type="caution">
    <text evidence="4">The sequence shown here is derived from an EMBL/GenBank/DDBJ whole genome shotgun (WGS) entry which is preliminary data.</text>
</comment>
<dbReference type="GO" id="GO:0005506">
    <property type="term" value="F:iron ion binding"/>
    <property type="evidence" value="ECO:0007669"/>
    <property type="project" value="InterPro"/>
</dbReference>
<dbReference type="InterPro" id="IPR036396">
    <property type="entry name" value="Cyt_P450_sf"/>
</dbReference>
<organism evidence="4 5">
    <name type="scientific">Trabulsiella guamensis ATCC 49490</name>
    <dbReference type="NCBI Taxonomy" id="1005994"/>
    <lineage>
        <taxon>Bacteria</taxon>
        <taxon>Pseudomonadati</taxon>
        <taxon>Pseudomonadota</taxon>
        <taxon>Gammaproteobacteria</taxon>
        <taxon>Enterobacterales</taxon>
        <taxon>Enterobacteriaceae</taxon>
        <taxon>Trabulsiella</taxon>
    </lineage>
</organism>
<name>A0A085A8D2_9ENTR</name>
<evidence type="ECO:0000313" key="5">
    <source>
        <dbReference type="Proteomes" id="UP000028630"/>
    </source>
</evidence>
<dbReference type="EMBL" id="JMTB01000080">
    <property type="protein sequence ID" value="KFC06477.1"/>
    <property type="molecule type" value="Genomic_DNA"/>
</dbReference>
<reference evidence="5" key="1">
    <citation type="submission" date="2014-05" db="EMBL/GenBank/DDBJ databases">
        <title>ATOL: Assembling a taxonomically balanced genome-scale reconstruction of the evolutionary history of the Enterobacteriaceae.</title>
        <authorList>
            <person name="Plunkett G. III"/>
            <person name="Neeno-Eckwall E.C."/>
            <person name="Glasner J.D."/>
            <person name="Perna N.T."/>
        </authorList>
    </citation>
    <scope>NUCLEOTIDE SEQUENCE [LARGE SCALE GENOMIC DNA]</scope>
    <source>
        <strain evidence="5">ATCC 49490</strain>
    </source>
</reference>
<dbReference type="Proteomes" id="UP000028630">
    <property type="component" value="Unassembled WGS sequence"/>
</dbReference>
<dbReference type="GO" id="GO:0016705">
    <property type="term" value="F:oxidoreductase activity, acting on paired donors, with incorporation or reduction of molecular oxygen"/>
    <property type="evidence" value="ECO:0007669"/>
    <property type="project" value="InterPro"/>
</dbReference>
<dbReference type="eggNOG" id="COG2124">
    <property type="taxonomic scope" value="Bacteria"/>
</dbReference>
<evidence type="ECO:0000313" key="4">
    <source>
        <dbReference type="EMBL" id="KFC06477.1"/>
    </source>
</evidence>
<keyword evidence="3 4" id="KW-0560">Oxidoreductase</keyword>
<accession>A0A085A8D2</accession>
<dbReference type="AlphaFoldDB" id="A0A085A8D2"/>
<keyword evidence="3" id="KW-0408">Iron</keyword>
<dbReference type="PROSITE" id="PS00086">
    <property type="entry name" value="CYTOCHROME_P450"/>
    <property type="match status" value="1"/>
</dbReference>
<protein>
    <submittedName>
        <fullName evidence="4">Putative cytochrome P450 hydroxylase</fullName>
        <ecNumber evidence="4">1.14.-.-</ecNumber>
    </submittedName>
</protein>
<dbReference type="PANTHER" id="PTHR46696">
    <property type="entry name" value="P450, PUTATIVE (EUROFUNG)-RELATED"/>
    <property type="match status" value="1"/>
</dbReference>
<dbReference type="InterPro" id="IPR002397">
    <property type="entry name" value="Cyt_P450_B"/>
</dbReference>
<dbReference type="PANTHER" id="PTHR46696:SF1">
    <property type="entry name" value="CYTOCHROME P450 YJIB-RELATED"/>
    <property type="match status" value="1"/>
</dbReference>
<keyword evidence="3" id="KW-0503">Monooxygenase</keyword>
<dbReference type="RefSeq" id="WP_051857333.1">
    <property type="nucleotide sequence ID" value="NZ_JMTB01000080.1"/>
</dbReference>
<proteinExistence type="inferred from homology"/>
<dbReference type="InterPro" id="IPR017972">
    <property type="entry name" value="Cyt_P450_CS"/>
</dbReference>
<evidence type="ECO:0000256" key="3">
    <source>
        <dbReference type="RuleBase" id="RU000461"/>
    </source>
</evidence>